<protein>
    <submittedName>
        <fullName evidence="1">Uncharacterized protein</fullName>
    </submittedName>
</protein>
<comment type="caution">
    <text evidence="1">The sequence shown here is derived from an EMBL/GenBank/DDBJ whole genome shotgun (WGS) entry which is preliminary data.</text>
</comment>
<organism evidence="1 2">
    <name type="scientific">Candidatus Magnetominusculus xianensis</name>
    <dbReference type="NCBI Taxonomy" id="1748249"/>
    <lineage>
        <taxon>Bacteria</taxon>
        <taxon>Pseudomonadati</taxon>
        <taxon>Nitrospirota</taxon>
        <taxon>Nitrospiria</taxon>
        <taxon>Nitrospirales</taxon>
        <taxon>Nitrospiraceae</taxon>
        <taxon>Candidatus Magnetominusculus</taxon>
    </lineage>
</organism>
<accession>A0ABR5SD85</accession>
<name>A0ABR5SD85_9BACT</name>
<dbReference type="EMBL" id="LNQR01000115">
    <property type="protein sequence ID" value="KWT78410.1"/>
    <property type="molecule type" value="Genomic_DNA"/>
</dbReference>
<sequence>MSTKFWVQDEDGKLDGSLPGVPKKGYVAEVSEKEDGFVDFKVKQFPDADEQEKKRRKTDKIIAAILDILRKGLKQHRSIDIFKILKFKSIFTLEEVTAMFEMYAQYRKMGIAMDKARKLGIDPRELDKFYHCRAHCIGSRVGLGGIAASHKSEYAKELWDLFLNATGYGTIKGNFEERIVASIIDTIGDLAANSQGRIGDPRKSCNEICNDLWPDSIPLKIRDEADQEFGK</sequence>
<dbReference type="RefSeq" id="WP_085053438.1">
    <property type="nucleotide sequence ID" value="NZ_LNQR01000115.1"/>
</dbReference>
<evidence type="ECO:0000313" key="2">
    <source>
        <dbReference type="Proteomes" id="UP000060487"/>
    </source>
</evidence>
<keyword evidence="2" id="KW-1185">Reference proteome</keyword>
<gene>
    <name evidence="1" type="ORF">ASN18_2818</name>
</gene>
<reference evidence="1 2" key="1">
    <citation type="submission" date="2015-11" db="EMBL/GenBank/DDBJ databases">
        <authorList>
            <person name="Lin W."/>
        </authorList>
    </citation>
    <scope>NUCLEOTIDE SEQUENCE [LARGE SCALE GENOMIC DNA]</scope>
    <source>
        <strain evidence="1 2">HCH-1</strain>
    </source>
</reference>
<dbReference type="Gene3D" id="1.10.132.110">
    <property type="entry name" value="Serum amyloid A protein"/>
    <property type="match status" value="1"/>
</dbReference>
<dbReference type="Proteomes" id="UP000060487">
    <property type="component" value="Unassembled WGS sequence"/>
</dbReference>
<evidence type="ECO:0000313" key="1">
    <source>
        <dbReference type="EMBL" id="KWT78410.1"/>
    </source>
</evidence>
<proteinExistence type="predicted"/>